<name>A0A383CZN6_9ZZZZ</name>
<sequence>MSVLVYEITKNISSFQKFRIKKIIQEVLERSLTNFLE</sequence>
<dbReference type="AlphaFoldDB" id="A0A383CZN6"/>
<gene>
    <name evidence="1" type="ORF">METZ01_LOCUS489952</name>
</gene>
<evidence type="ECO:0000313" key="1">
    <source>
        <dbReference type="EMBL" id="SVE37098.1"/>
    </source>
</evidence>
<accession>A0A383CZN6</accession>
<reference evidence="1" key="1">
    <citation type="submission" date="2018-05" db="EMBL/GenBank/DDBJ databases">
        <authorList>
            <person name="Lanie J.A."/>
            <person name="Ng W.-L."/>
            <person name="Kazmierczak K.M."/>
            <person name="Andrzejewski T.M."/>
            <person name="Davidsen T.M."/>
            <person name="Wayne K.J."/>
            <person name="Tettelin H."/>
            <person name="Glass J.I."/>
            <person name="Rusch D."/>
            <person name="Podicherti R."/>
            <person name="Tsui H.-C.T."/>
            <person name="Winkler M.E."/>
        </authorList>
    </citation>
    <scope>NUCLEOTIDE SEQUENCE</scope>
</reference>
<organism evidence="1">
    <name type="scientific">marine metagenome</name>
    <dbReference type="NCBI Taxonomy" id="408172"/>
    <lineage>
        <taxon>unclassified sequences</taxon>
        <taxon>metagenomes</taxon>
        <taxon>ecological metagenomes</taxon>
    </lineage>
</organism>
<protein>
    <submittedName>
        <fullName evidence="1">Uncharacterized protein</fullName>
    </submittedName>
</protein>
<proteinExistence type="predicted"/>
<dbReference type="EMBL" id="UINC01212666">
    <property type="protein sequence ID" value="SVE37098.1"/>
    <property type="molecule type" value="Genomic_DNA"/>
</dbReference>